<reference evidence="1 2" key="1">
    <citation type="submission" date="2020-09" db="EMBL/GenBank/DDBJ databases">
        <title>Sphingomonas sp., a new species isolated from pork steak.</title>
        <authorList>
            <person name="Heidler von Heilborn D."/>
        </authorList>
    </citation>
    <scope>NUCLEOTIDE SEQUENCE [LARGE SCALE GENOMIC DNA]</scope>
    <source>
        <strain evidence="2">S8-3T</strain>
    </source>
</reference>
<dbReference type="KEGG" id="spap:H3Z74_14170"/>
<proteinExistence type="predicted"/>
<gene>
    <name evidence="1" type="ORF">H3Z74_14170</name>
</gene>
<organism evidence="1 2">
    <name type="scientific">Sphingomonas alpina</name>
    <dbReference type="NCBI Taxonomy" id="653931"/>
    <lineage>
        <taxon>Bacteria</taxon>
        <taxon>Pseudomonadati</taxon>
        <taxon>Pseudomonadota</taxon>
        <taxon>Alphaproteobacteria</taxon>
        <taxon>Sphingomonadales</taxon>
        <taxon>Sphingomonadaceae</taxon>
        <taxon>Sphingomonas</taxon>
    </lineage>
</organism>
<evidence type="ECO:0008006" key="3">
    <source>
        <dbReference type="Google" id="ProtNLM"/>
    </source>
</evidence>
<evidence type="ECO:0000313" key="2">
    <source>
        <dbReference type="Proteomes" id="UP000516148"/>
    </source>
</evidence>
<protein>
    <recommendedName>
        <fullName evidence="3">DUF2946 domain-containing protein</fullName>
    </recommendedName>
</protein>
<dbReference type="AlphaFoldDB" id="A0A7H0LQT1"/>
<sequence>MSAARRSLILAIFACAILVRALVPAGWMPTMGANGGIVISMCTGMGAVEMVLAPDGSLHEKAPVKHDGATDHPCTFAGLGQAFAAADPVAMPVPLPVDFIDRPLAPQLVSIGRGLAAPPPPQTGPPILV</sequence>
<evidence type="ECO:0000313" key="1">
    <source>
        <dbReference type="EMBL" id="QNQ12034.1"/>
    </source>
</evidence>
<accession>A0A7H0LQT1</accession>
<dbReference type="EMBL" id="CP061038">
    <property type="protein sequence ID" value="QNQ12034.1"/>
    <property type="molecule type" value="Genomic_DNA"/>
</dbReference>
<dbReference type="Proteomes" id="UP000516148">
    <property type="component" value="Chromosome"/>
</dbReference>
<name>A0A7H0LQT1_9SPHN</name>
<keyword evidence="2" id="KW-1185">Reference proteome</keyword>